<evidence type="ECO:0000313" key="3">
    <source>
        <dbReference type="EMBL" id="MBQ0937247.1"/>
    </source>
</evidence>
<dbReference type="InterPro" id="IPR042100">
    <property type="entry name" value="Bug_dom1"/>
</dbReference>
<dbReference type="CDD" id="cd07012">
    <property type="entry name" value="PBP2_Bug_TTT"/>
    <property type="match status" value="1"/>
</dbReference>
<dbReference type="SUPFAM" id="SSF53850">
    <property type="entry name" value="Periplasmic binding protein-like II"/>
    <property type="match status" value="1"/>
</dbReference>
<dbReference type="PANTHER" id="PTHR42928:SF5">
    <property type="entry name" value="BLR1237 PROTEIN"/>
    <property type="match status" value="1"/>
</dbReference>
<proteinExistence type="inferred from homology"/>
<protein>
    <submittedName>
        <fullName evidence="3">Tripartite tricarboxylate transporter substrate binding protein</fullName>
    </submittedName>
</protein>
<dbReference type="InterPro" id="IPR005064">
    <property type="entry name" value="BUG"/>
</dbReference>
<sequence length="321" mass="33991">MTVSRRSSLGAALLALCASTAFAYPDKPVEWVVPYPAGGGSDVVARTVAEQMSKSLGQTVIVNNKPGAGTNIGADYVAKAKADGHVMLTADTGTLAANPWLFSKLSYNAEKDLAPVGLIARFPLLLVVNPQNVPAKTWKEFRLWAGNQANLNYASPGTGSPHHLAMALLREKTGMAAGHVPYRGAAPAVQDVIGGQVPFMFLDTAAAYPHILSGKLRAIGVASPARIKTFADIPTLDEQGLKGFEAYAWQGLVVPTGTPAPVVAQLNKALQDALTQTAVKARFQVLGLESLGGTPEQMKAYWQREHAKWGEVIKAANIKLD</sequence>
<dbReference type="PANTHER" id="PTHR42928">
    <property type="entry name" value="TRICARBOXYLATE-BINDING PROTEIN"/>
    <property type="match status" value="1"/>
</dbReference>
<gene>
    <name evidence="3" type="ORF">KAK11_18120</name>
</gene>
<accession>A0ABS5E1G8</accession>
<comment type="similarity">
    <text evidence="1">Belongs to the UPF0065 (bug) family.</text>
</comment>
<keyword evidence="2" id="KW-0732">Signal</keyword>
<feature type="chain" id="PRO_5046621841" evidence="2">
    <location>
        <begin position="24"/>
        <end position="321"/>
    </location>
</feature>
<evidence type="ECO:0000256" key="1">
    <source>
        <dbReference type="ARBA" id="ARBA00006987"/>
    </source>
</evidence>
<evidence type="ECO:0000313" key="4">
    <source>
        <dbReference type="Proteomes" id="UP000672097"/>
    </source>
</evidence>
<name>A0ABS5E1G8_9BURK</name>
<dbReference type="PIRSF" id="PIRSF017082">
    <property type="entry name" value="YflP"/>
    <property type="match status" value="1"/>
</dbReference>
<dbReference type="Pfam" id="PF03401">
    <property type="entry name" value="TctC"/>
    <property type="match status" value="1"/>
</dbReference>
<keyword evidence="4" id="KW-1185">Reference proteome</keyword>
<dbReference type="Proteomes" id="UP000672097">
    <property type="component" value="Unassembled WGS sequence"/>
</dbReference>
<dbReference type="EMBL" id="JAGQDG010000007">
    <property type="protein sequence ID" value="MBQ0937247.1"/>
    <property type="molecule type" value="Genomic_DNA"/>
</dbReference>
<dbReference type="Gene3D" id="3.40.190.150">
    <property type="entry name" value="Bordetella uptake gene, domain 1"/>
    <property type="match status" value="1"/>
</dbReference>
<reference evidence="3 4" key="1">
    <citation type="submission" date="2021-04" db="EMBL/GenBank/DDBJ databases">
        <title>The genome sequence of type strain Ideonella paludis KCTC 32238.</title>
        <authorList>
            <person name="Liu Y."/>
        </authorList>
    </citation>
    <scope>NUCLEOTIDE SEQUENCE [LARGE SCALE GENOMIC DNA]</scope>
    <source>
        <strain evidence="3 4">KCTC 32238</strain>
    </source>
</reference>
<evidence type="ECO:0000256" key="2">
    <source>
        <dbReference type="SAM" id="SignalP"/>
    </source>
</evidence>
<organism evidence="3 4">
    <name type="scientific">Ideonella paludis</name>
    <dbReference type="NCBI Taxonomy" id="1233411"/>
    <lineage>
        <taxon>Bacteria</taxon>
        <taxon>Pseudomonadati</taxon>
        <taxon>Pseudomonadota</taxon>
        <taxon>Betaproteobacteria</taxon>
        <taxon>Burkholderiales</taxon>
        <taxon>Sphaerotilaceae</taxon>
        <taxon>Ideonella</taxon>
    </lineage>
</organism>
<comment type="caution">
    <text evidence="3">The sequence shown here is derived from an EMBL/GenBank/DDBJ whole genome shotgun (WGS) entry which is preliminary data.</text>
</comment>
<dbReference type="RefSeq" id="WP_210810725.1">
    <property type="nucleotide sequence ID" value="NZ_JAGQDG010000007.1"/>
</dbReference>
<dbReference type="Gene3D" id="3.40.190.10">
    <property type="entry name" value="Periplasmic binding protein-like II"/>
    <property type="match status" value="1"/>
</dbReference>
<feature type="signal peptide" evidence="2">
    <location>
        <begin position="1"/>
        <end position="23"/>
    </location>
</feature>